<evidence type="ECO:0000313" key="2">
    <source>
        <dbReference type="EMBL" id="GAL03581.1"/>
    </source>
</evidence>
<dbReference type="SUPFAM" id="SSF49777">
    <property type="entry name" value="PEBP-like"/>
    <property type="match status" value="1"/>
</dbReference>
<dbReference type="InterPro" id="IPR005247">
    <property type="entry name" value="YbhB_YbcL/LppC-like"/>
</dbReference>
<keyword evidence="1" id="KW-1133">Transmembrane helix</keyword>
<dbReference type="InterPro" id="IPR036610">
    <property type="entry name" value="PEBP-like_sf"/>
</dbReference>
<feature type="transmembrane region" description="Helical" evidence="1">
    <location>
        <begin position="56"/>
        <end position="74"/>
    </location>
</feature>
<dbReference type="Gene3D" id="3.90.280.10">
    <property type="entry name" value="PEBP-like"/>
    <property type="match status" value="1"/>
</dbReference>
<gene>
    <name evidence="2" type="ORF">JCM19237_6475</name>
</gene>
<organism evidence="2 3">
    <name type="scientific">Photobacterium aphoticum</name>
    <dbReference type="NCBI Taxonomy" id="754436"/>
    <lineage>
        <taxon>Bacteria</taxon>
        <taxon>Pseudomonadati</taxon>
        <taxon>Pseudomonadota</taxon>
        <taxon>Gammaproteobacteria</taxon>
        <taxon>Vibrionales</taxon>
        <taxon>Vibrionaceae</taxon>
        <taxon>Photobacterium</taxon>
    </lineage>
</organism>
<comment type="caution">
    <text evidence="2">The sequence shown here is derived from an EMBL/GenBank/DDBJ whole genome shotgun (WGS) entry which is preliminary data.</text>
</comment>
<dbReference type="InterPro" id="IPR008914">
    <property type="entry name" value="PEBP"/>
</dbReference>
<name>A0A090QKZ8_9GAMM</name>
<proteinExistence type="predicted"/>
<keyword evidence="1" id="KW-0472">Membrane</keyword>
<accession>A0A090QKZ8</accession>
<dbReference type="AlphaFoldDB" id="A0A090QKZ8"/>
<dbReference type="CDD" id="cd00865">
    <property type="entry name" value="PEBP_bact_arch"/>
    <property type="match status" value="1"/>
</dbReference>
<dbReference type="Proteomes" id="UP000029227">
    <property type="component" value="Unassembled WGS sequence"/>
</dbReference>
<dbReference type="Pfam" id="PF01161">
    <property type="entry name" value="PBP"/>
    <property type="match status" value="1"/>
</dbReference>
<dbReference type="STRING" id="754436.JCM19237_6475"/>
<evidence type="ECO:0000313" key="3">
    <source>
        <dbReference type="Proteomes" id="UP000029227"/>
    </source>
</evidence>
<dbReference type="PROSITE" id="PS51257">
    <property type="entry name" value="PROKAR_LIPOPROTEIN"/>
    <property type="match status" value="1"/>
</dbReference>
<keyword evidence="1" id="KW-0812">Transmembrane</keyword>
<protein>
    <submittedName>
        <fullName evidence="2">UPF0098 protein ybcL</fullName>
    </submittedName>
</protein>
<reference evidence="2 3" key="1">
    <citation type="journal article" date="2014" name="Genome Announc.">
        <title>Draft Genome Sequences of Two Vibrionaceae Species, Vibrio ponticus C121 and Photobacterium aphoticum C119, Isolated as Coral Reef Microbiota.</title>
        <authorList>
            <person name="Al-saari N."/>
            <person name="Meirelles P.M."/>
            <person name="Mino S."/>
            <person name="Suda W."/>
            <person name="Oshima K."/>
            <person name="Hattori M."/>
            <person name="Ohkuma M."/>
            <person name="Thompson F.L."/>
            <person name="Gomez-Gil B."/>
            <person name="Sawabe T."/>
            <person name="Sawabe T."/>
        </authorList>
    </citation>
    <scope>NUCLEOTIDE SEQUENCE [LARGE SCALE GENOMIC DNA]</scope>
    <source>
        <strain evidence="2 3">JCM 19237</strain>
    </source>
</reference>
<dbReference type="NCBIfam" id="TIGR00481">
    <property type="entry name" value="YbhB/YbcL family Raf kinase inhibitor-like protein"/>
    <property type="match status" value="1"/>
</dbReference>
<dbReference type="eggNOG" id="COG1881">
    <property type="taxonomic scope" value="Bacteria"/>
</dbReference>
<sequence length="242" mass="26212">MTLSPRIYIYATAIYACPYYRASIGFAVTKNTSTLIAKLNIGDRGNCSMSISKNNLLLFILLGCLSLPSSLLFASDSEGKMTLTSTSVQDGKSLTKAQVFDKWGCTGKNVSPQLAWANVPEGTKSFAVTMYDPDAPTGSGWWHWMVVNIPAKVVSLSAHAGNETNEFLPEGARQIANDFGFKGFGGACPPEKAKPHNYTITVYALDVETLDLPENPTAAYGGYFIHQHMIDKAELIAPSSLR</sequence>
<dbReference type="PANTHER" id="PTHR30289">
    <property type="entry name" value="UNCHARACTERIZED PROTEIN YBCL-RELATED"/>
    <property type="match status" value="1"/>
</dbReference>
<evidence type="ECO:0000256" key="1">
    <source>
        <dbReference type="SAM" id="Phobius"/>
    </source>
</evidence>
<dbReference type="EMBL" id="BBMN01000002">
    <property type="protein sequence ID" value="GAL03581.1"/>
    <property type="molecule type" value="Genomic_DNA"/>
</dbReference>
<dbReference type="PANTHER" id="PTHR30289:SF1">
    <property type="entry name" value="PEBP (PHOSPHATIDYLETHANOLAMINE-BINDING PROTEIN) FAMILY PROTEIN"/>
    <property type="match status" value="1"/>
</dbReference>